<dbReference type="PANTHER" id="PTHR24421">
    <property type="entry name" value="NITRATE/NITRITE SENSOR PROTEIN NARX-RELATED"/>
    <property type="match status" value="1"/>
</dbReference>
<dbReference type="InterPro" id="IPR003594">
    <property type="entry name" value="HATPase_dom"/>
</dbReference>
<keyword evidence="4" id="KW-0808">Transferase</keyword>
<dbReference type="PANTHER" id="PTHR24421:SF10">
    <property type="entry name" value="NITRATE_NITRITE SENSOR PROTEIN NARQ"/>
    <property type="match status" value="1"/>
</dbReference>
<evidence type="ECO:0000256" key="8">
    <source>
        <dbReference type="ARBA" id="ARBA00023012"/>
    </source>
</evidence>
<evidence type="ECO:0000259" key="10">
    <source>
        <dbReference type="Pfam" id="PF02518"/>
    </source>
</evidence>
<dbReference type="AlphaFoldDB" id="A0A428X688"/>
<dbReference type="InterPro" id="IPR050482">
    <property type="entry name" value="Sensor_HK_TwoCompSys"/>
</dbReference>
<feature type="transmembrane region" description="Helical" evidence="9">
    <location>
        <begin position="112"/>
        <end position="132"/>
    </location>
</feature>
<evidence type="ECO:0000256" key="4">
    <source>
        <dbReference type="ARBA" id="ARBA00022679"/>
    </source>
</evidence>
<comment type="catalytic activity">
    <reaction evidence="1">
        <text>ATP + protein L-histidine = ADP + protein N-phospho-L-histidine.</text>
        <dbReference type="EC" id="2.7.13.3"/>
    </reaction>
</comment>
<name>A0A428X688_AMYBA</name>
<evidence type="ECO:0000256" key="3">
    <source>
        <dbReference type="ARBA" id="ARBA00022553"/>
    </source>
</evidence>
<feature type="transmembrane region" description="Helical" evidence="9">
    <location>
        <begin position="86"/>
        <end position="106"/>
    </location>
</feature>
<evidence type="ECO:0000256" key="9">
    <source>
        <dbReference type="SAM" id="Phobius"/>
    </source>
</evidence>
<dbReference type="Pfam" id="PF07730">
    <property type="entry name" value="HisKA_3"/>
    <property type="match status" value="1"/>
</dbReference>
<keyword evidence="8" id="KW-0902">Two-component regulatory system</keyword>
<keyword evidence="9" id="KW-0472">Membrane</keyword>
<dbReference type="GO" id="GO:0016020">
    <property type="term" value="C:membrane"/>
    <property type="evidence" value="ECO:0007669"/>
    <property type="project" value="InterPro"/>
</dbReference>
<dbReference type="EMBL" id="QHHU01000001">
    <property type="protein sequence ID" value="RSM50845.1"/>
    <property type="molecule type" value="Genomic_DNA"/>
</dbReference>
<dbReference type="GO" id="GO:0046983">
    <property type="term" value="F:protein dimerization activity"/>
    <property type="evidence" value="ECO:0007669"/>
    <property type="project" value="InterPro"/>
</dbReference>
<dbReference type="Gene3D" id="1.20.5.1930">
    <property type="match status" value="1"/>
</dbReference>
<reference evidence="12 13" key="1">
    <citation type="submission" date="2018-05" db="EMBL/GenBank/DDBJ databases">
        <title>Evolution of GPA BGCs.</title>
        <authorList>
            <person name="Waglechner N."/>
            <person name="Wright G.D."/>
        </authorList>
    </citation>
    <scope>NUCLEOTIDE SEQUENCE [LARGE SCALE GENOMIC DNA]</scope>
    <source>
        <strain evidence="12 13">DSM 5908</strain>
    </source>
</reference>
<evidence type="ECO:0000256" key="6">
    <source>
        <dbReference type="ARBA" id="ARBA00022777"/>
    </source>
</evidence>
<dbReference type="SUPFAM" id="SSF55874">
    <property type="entry name" value="ATPase domain of HSP90 chaperone/DNA topoisomerase II/histidine kinase"/>
    <property type="match status" value="1"/>
</dbReference>
<dbReference type="OrthoDB" id="227596at2"/>
<evidence type="ECO:0000256" key="1">
    <source>
        <dbReference type="ARBA" id="ARBA00000085"/>
    </source>
</evidence>
<dbReference type="Gene3D" id="3.30.565.10">
    <property type="entry name" value="Histidine kinase-like ATPase, C-terminal domain"/>
    <property type="match status" value="1"/>
</dbReference>
<dbReference type="EC" id="2.7.13.3" evidence="2"/>
<accession>A0A428X688</accession>
<evidence type="ECO:0000313" key="13">
    <source>
        <dbReference type="Proteomes" id="UP000286716"/>
    </source>
</evidence>
<feature type="transmembrane region" description="Helical" evidence="9">
    <location>
        <begin position="216"/>
        <end position="240"/>
    </location>
</feature>
<keyword evidence="9" id="KW-1133">Transmembrane helix</keyword>
<keyword evidence="13" id="KW-1185">Reference proteome</keyword>
<evidence type="ECO:0000259" key="11">
    <source>
        <dbReference type="Pfam" id="PF07730"/>
    </source>
</evidence>
<evidence type="ECO:0000256" key="7">
    <source>
        <dbReference type="ARBA" id="ARBA00022840"/>
    </source>
</evidence>
<dbReference type="Proteomes" id="UP000286716">
    <property type="component" value="Unassembled WGS sequence"/>
</dbReference>
<proteinExistence type="predicted"/>
<dbReference type="CDD" id="cd16917">
    <property type="entry name" value="HATPase_UhpB-NarQ-NarX-like"/>
    <property type="match status" value="1"/>
</dbReference>
<evidence type="ECO:0000256" key="2">
    <source>
        <dbReference type="ARBA" id="ARBA00012438"/>
    </source>
</evidence>
<dbReference type="GO" id="GO:0000155">
    <property type="term" value="F:phosphorelay sensor kinase activity"/>
    <property type="evidence" value="ECO:0007669"/>
    <property type="project" value="InterPro"/>
</dbReference>
<dbReference type="RefSeq" id="WP_020646429.1">
    <property type="nucleotide sequence ID" value="NZ_QHHU01000001.1"/>
</dbReference>
<dbReference type="InterPro" id="IPR036890">
    <property type="entry name" value="HATPase_C_sf"/>
</dbReference>
<keyword evidence="3" id="KW-0597">Phosphoprotein</keyword>
<organism evidence="12 13">
    <name type="scientific">Amycolatopsis balhimycina DSM 5908</name>
    <dbReference type="NCBI Taxonomy" id="1081091"/>
    <lineage>
        <taxon>Bacteria</taxon>
        <taxon>Bacillati</taxon>
        <taxon>Actinomycetota</taxon>
        <taxon>Actinomycetes</taxon>
        <taxon>Pseudonocardiales</taxon>
        <taxon>Pseudonocardiaceae</taxon>
        <taxon>Amycolatopsis</taxon>
    </lineage>
</organism>
<keyword evidence="7" id="KW-0067">ATP-binding</keyword>
<keyword evidence="6 12" id="KW-0418">Kinase</keyword>
<feature type="transmembrane region" description="Helical" evidence="9">
    <location>
        <begin position="185"/>
        <end position="204"/>
    </location>
</feature>
<comment type="caution">
    <text evidence="12">The sequence shown here is derived from an EMBL/GenBank/DDBJ whole genome shotgun (WGS) entry which is preliminary data.</text>
</comment>
<feature type="transmembrane region" description="Helical" evidence="9">
    <location>
        <begin position="27"/>
        <end position="48"/>
    </location>
</feature>
<sequence length="595" mass="62654">MASETAFAGGQARTTHRFARSGHGPGFWLLLWGVALAAEFGALVPVLFPSGAPVAAIDVAFRLIGGSFAACGLIAWRRRPDNHSGLLMTITGFAFFVSPLVSQLAWPPAQVVGLWLPDLWVLFFVLLVLTFLTGGRVRTAADRVLAGAVLLELAVLAPLFLLFSGVPGNSIAIWPHEGLAEIVDVAQRGTLLAAVTGTAVVVAVRWRSASTPGRRALAPGVAGAACLLLFGWLLVAQFLTGEKSMLLLWIGVCSLLTVPVAFLIGLLRSRLARGGLADLFRGMGTLRPDDLRGALAKALGDPDLEVGYATASGTYADLDGNSITLPGAGTSRSVAGVERDGSRVAVLVYDRSLDDDPELVEAVTAAATIALENQHLHTEARRRLAEVEHSRERIIAAGDAERRRIERNLHDGAQQGLVTLAMQLSLIQRQIRRDPTDAEQLVTSASDQLARSLAELRELARGIHPAALDQGLDVALEALATRSPVPTTVEYATGPRLPQPVEFAAYFVASEALANVAKHARAGVVTVRVRRDGPTAVVEIADDGIGGVDPTAGSGLRGLTDRVEALRGHLTVVSPAGGGTVVRAELPVRPAEATP</sequence>
<feature type="transmembrane region" description="Helical" evidence="9">
    <location>
        <begin position="54"/>
        <end position="74"/>
    </location>
</feature>
<dbReference type="GO" id="GO:0005524">
    <property type="term" value="F:ATP binding"/>
    <property type="evidence" value="ECO:0007669"/>
    <property type="project" value="UniProtKB-KW"/>
</dbReference>
<protein>
    <recommendedName>
        <fullName evidence="2">histidine kinase</fullName>
        <ecNumber evidence="2">2.7.13.3</ecNumber>
    </recommendedName>
</protein>
<feature type="domain" description="Histidine kinase/HSP90-like ATPase" evidence="10">
    <location>
        <begin position="506"/>
        <end position="589"/>
    </location>
</feature>
<evidence type="ECO:0000313" key="12">
    <source>
        <dbReference type="EMBL" id="RSM50845.1"/>
    </source>
</evidence>
<keyword evidence="9" id="KW-0812">Transmembrane</keyword>
<feature type="transmembrane region" description="Helical" evidence="9">
    <location>
        <begin position="246"/>
        <end position="267"/>
    </location>
</feature>
<feature type="transmembrane region" description="Helical" evidence="9">
    <location>
        <begin position="144"/>
        <end position="165"/>
    </location>
</feature>
<feature type="domain" description="Signal transduction histidine kinase subgroup 3 dimerisation and phosphoacceptor" evidence="11">
    <location>
        <begin position="401"/>
        <end position="468"/>
    </location>
</feature>
<gene>
    <name evidence="12" type="ORF">DMA12_01500</name>
</gene>
<keyword evidence="5" id="KW-0547">Nucleotide-binding</keyword>
<evidence type="ECO:0000256" key="5">
    <source>
        <dbReference type="ARBA" id="ARBA00022741"/>
    </source>
</evidence>
<dbReference type="Pfam" id="PF02518">
    <property type="entry name" value="HATPase_c"/>
    <property type="match status" value="1"/>
</dbReference>
<dbReference type="InterPro" id="IPR011712">
    <property type="entry name" value="Sig_transdc_His_kin_sub3_dim/P"/>
</dbReference>